<dbReference type="EMBL" id="SRLO01006039">
    <property type="protein sequence ID" value="TNN29122.1"/>
    <property type="molecule type" value="Genomic_DNA"/>
</dbReference>
<sequence>MRRSNCCTARSCSWERAARTDSSLVSRFVTITMGTGKGEESQLLTRPRPPRPALPLHLGLAPCSVSPAPAAPPAAPVEEQRPGGPR</sequence>
<feature type="region of interest" description="Disordered" evidence="1">
    <location>
        <begin position="36"/>
        <end position="86"/>
    </location>
</feature>
<protein>
    <submittedName>
        <fullName evidence="2">Uncharacterized protein</fullName>
    </submittedName>
</protein>
<organism evidence="2 3">
    <name type="scientific">Liparis tanakae</name>
    <name type="common">Tanaka's snailfish</name>
    <dbReference type="NCBI Taxonomy" id="230148"/>
    <lineage>
        <taxon>Eukaryota</taxon>
        <taxon>Metazoa</taxon>
        <taxon>Chordata</taxon>
        <taxon>Craniata</taxon>
        <taxon>Vertebrata</taxon>
        <taxon>Euteleostomi</taxon>
        <taxon>Actinopterygii</taxon>
        <taxon>Neopterygii</taxon>
        <taxon>Teleostei</taxon>
        <taxon>Neoteleostei</taxon>
        <taxon>Acanthomorphata</taxon>
        <taxon>Eupercaria</taxon>
        <taxon>Perciformes</taxon>
        <taxon>Cottioidei</taxon>
        <taxon>Cottales</taxon>
        <taxon>Liparidae</taxon>
        <taxon>Liparis</taxon>
    </lineage>
</organism>
<evidence type="ECO:0000256" key="1">
    <source>
        <dbReference type="SAM" id="MobiDB-lite"/>
    </source>
</evidence>
<evidence type="ECO:0000313" key="3">
    <source>
        <dbReference type="Proteomes" id="UP000314294"/>
    </source>
</evidence>
<comment type="caution">
    <text evidence="2">The sequence shown here is derived from an EMBL/GenBank/DDBJ whole genome shotgun (WGS) entry which is preliminary data.</text>
</comment>
<evidence type="ECO:0000313" key="2">
    <source>
        <dbReference type="EMBL" id="TNN29122.1"/>
    </source>
</evidence>
<accession>A0A4Z2EL79</accession>
<dbReference type="AlphaFoldDB" id="A0A4Z2EL79"/>
<name>A0A4Z2EL79_9TELE</name>
<reference evidence="2 3" key="1">
    <citation type="submission" date="2019-03" db="EMBL/GenBank/DDBJ databases">
        <title>First draft genome of Liparis tanakae, snailfish: a comprehensive survey of snailfish specific genes.</title>
        <authorList>
            <person name="Kim W."/>
            <person name="Song I."/>
            <person name="Jeong J.-H."/>
            <person name="Kim D."/>
            <person name="Kim S."/>
            <person name="Ryu S."/>
            <person name="Song J.Y."/>
            <person name="Lee S.K."/>
        </authorList>
    </citation>
    <scope>NUCLEOTIDE SEQUENCE [LARGE SCALE GENOMIC DNA]</scope>
    <source>
        <tissue evidence="2">Muscle</tissue>
    </source>
</reference>
<gene>
    <name evidence="2" type="ORF">EYF80_060730</name>
</gene>
<dbReference type="Proteomes" id="UP000314294">
    <property type="component" value="Unassembled WGS sequence"/>
</dbReference>
<proteinExistence type="predicted"/>
<keyword evidence="3" id="KW-1185">Reference proteome</keyword>